<dbReference type="RefSeq" id="WP_386706947.1">
    <property type="nucleotide sequence ID" value="NZ_JBHRYF010000001.1"/>
</dbReference>
<organism evidence="2 3">
    <name type="scientific">Luteimonas notoginsengisoli</name>
    <dbReference type="NCBI Taxonomy" id="1578200"/>
    <lineage>
        <taxon>Bacteria</taxon>
        <taxon>Pseudomonadati</taxon>
        <taxon>Pseudomonadota</taxon>
        <taxon>Gammaproteobacteria</taxon>
        <taxon>Lysobacterales</taxon>
        <taxon>Lysobacteraceae</taxon>
        <taxon>Luteimonas</taxon>
    </lineage>
</organism>
<protein>
    <recommendedName>
        <fullName evidence="4">DUF2884 family protein</fullName>
    </recommendedName>
</protein>
<proteinExistence type="predicted"/>
<keyword evidence="3" id="KW-1185">Reference proteome</keyword>
<dbReference type="Proteomes" id="UP001595724">
    <property type="component" value="Unassembled WGS sequence"/>
</dbReference>
<dbReference type="EMBL" id="JBHRYF010000001">
    <property type="protein sequence ID" value="MFC3659488.1"/>
    <property type="molecule type" value="Genomic_DNA"/>
</dbReference>
<accession>A0ABV7USJ1</accession>
<evidence type="ECO:0008006" key="4">
    <source>
        <dbReference type="Google" id="ProtNLM"/>
    </source>
</evidence>
<evidence type="ECO:0000313" key="2">
    <source>
        <dbReference type="EMBL" id="MFC3659488.1"/>
    </source>
</evidence>
<feature type="region of interest" description="Disordered" evidence="1">
    <location>
        <begin position="23"/>
        <end position="43"/>
    </location>
</feature>
<reference evidence="3" key="1">
    <citation type="journal article" date="2019" name="Int. J. Syst. Evol. Microbiol.">
        <title>The Global Catalogue of Microorganisms (GCM) 10K type strain sequencing project: providing services to taxonomists for standard genome sequencing and annotation.</title>
        <authorList>
            <consortium name="The Broad Institute Genomics Platform"/>
            <consortium name="The Broad Institute Genome Sequencing Center for Infectious Disease"/>
            <person name="Wu L."/>
            <person name="Ma J."/>
        </authorList>
    </citation>
    <scope>NUCLEOTIDE SEQUENCE [LARGE SCALE GENOMIC DNA]</scope>
    <source>
        <strain evidence="3">KCTC 42211</strain>
    </source>
</reference>
<name>A0ABV7USJ1_9GAMM</name>
<dbReference type="PROSITE" id="PS51257">
    <property type="entry name" value="PROKAR_LIPOPROTEIN"/>
    <property type="match status" value="1"/>
</dbReference>
<sequence length="203" mass="21273">MTKVHVIALLACLVLASGCQREESTGKQASAGDKATQDASPEARSAIGRVVAKAMDRATDEMGSRNLTISDDNGGTKAEITPQGDLLVAGEKIPVNERQRALLVKYRSQVLAIAAAGAHIGAQGADFGVRAAGKALRGALSGNGDQVEAEIEAEAREFEARALEICDRMPPLLESQQQLAAQLPAFKPYATMTQADVDGCREG</sequence>
<comment type="caution">
    <text evidence="2">The sequence shown here is derived from an EMBL/GenBank/DDBJ whole genome shotgun (WGS) entry which is preliminary data.</text>
</comment>
<evidence type="ECO:0000256" key="1">
    <source>
        <dbReference type="SAM" id="MobiDB-lite"/>
    </source>
</evidence>
<gene>
    <name evidence="2" type="ORF">ACFOM9_05260</name>
</gene>
<evidence type="ECO:0000313" key="3">
    <source>
        <dbReference type="Proteomes" id="UP001595724"/>
    </source>
</evidence>